<keyword evidence="9" id="KW-0472">Membrane</keyword>
<comment type="caution">
    <text evidence="11">The sequence shown here is derived from an EMBL/GenBank/DDBJ whole genome shotgun (WGS) entry which is preliminary data.</text>
</comment>
<dbReference type="InterPro" id="IPR036097">
    <property type="entry name" value="HisK_dim/P_sf"/>
</dbReference>
<evidence type="ECO:0000256" key="8">
    <source>
        <dbReference type="ARBA" id="ARBA00023012"/>
    </source>
</evidence>
<dbReference type="RefSeq" id="WP_130964410.1">
    <property type="nucleotide sequence ID" value="NZ_SIRT01000007.1"/>
</dbReference>
<dbReference type="InterPro" id="IPR003661">
    <property type="entry name" value="HisK_dim/P_dom"/>
</dbReference>
<evidence type="ECO:0000256" key="7">
    <source>
        <dbReference type="ARBA" id="ARBA00022840"/>
    </source>
</evidence>
<evidence type="ECO:0000259" key="10">
    <source>
        <dbReference type="PROSITE" id="PS50109"/>
    </source>
</evidence>
<feature type="transmembrane region" description="Helical" evidence="9">
    <location>
        <begin position="144"/>
        <end position="164"/>
    </location>
</feature>
<keyword evidence="8" id="KW-0902">Two-component regulatory system</keyword>
<dbReference type="SMART" id="SM00387">
    <property type="entry name" value="HATPase_c"/>
    <property type="match status" value="1"/>
</dbReference>
<dbReference type="PANTHER" id="PTHR43065">
    <property type="entry name" value="SENSOR HISTIDINE KINASE"/>
    <property type="match status" value="1"/>
</dbReference>
<dbReference type="PANTHER" id="PTHR43065:SF10">
    <property type="entry name" value="PEROXIDE STRESS-ACTIVATED HISTIDINE KINASE MAK3"/>
    <property type="match status" value="1"/>
</dbReference>
<dbReference type="EC" id="2.7.13.3" evidence="2"/>
<dbReference type="PROSITE" id="PS50109">
    <property type="entry name" value="HIS_KIN"/>
    <property type="match status" value="1"/>
</dbReference>
<feature type="transmembrane region" description="Helical" evidence="9">
    <location>
        <begin position="12"/>
        <end position="33"/>
    </location>
</feature>
<evidence type="ECO:0000256" key="5">
    <source>
        <dbReference type="ARBA" id="ARBA00022741"/>
    </source>
</evidence>
<keyword evidence="6 11" id="KW-0418">Kinase</keyword>
<evidence type="ECO:0000256" key="1">
    <source>
        <dbReference type="ARBA" id="ARBA00000085"/>
    </source>
</evidence>
<proteinExistence type="predicted"/>
<protein>
    <recommendedName>
        <fullName evidence="2">histidine kinase</fullName>
        <ecNumber evidence="2">2.7.13.3</ecNumber>
    </recommendedName>
</protein>
<gene>
    <name evidence="11" type="ORF">EYD45_10050</name>
</gene>
<evidence type="ECO:0000313" key="11">
    <source>
        <dbReference type="EMBL" id="TBN03339.1"/>
    </source>
</evidence>
<dbReference type="InterPro" id="IPR003594">
    <property type="entry name" value="HATPase_dom"/>
</dbReference>
<evidence type="ECO:0000256" key="6">
    <source>
        <dbReference type="ARBA" id="ARBA00022777"/>
    </source>
</evidence>
<dbReference type="EMBL" id="SIRT01000007">
    <property type="protein sequence ID" value="TBN03339.1"/>
    <property type="molecule type" value="Genomic_DNA"/>
</dbReference>
<dbReference type="InterPro" id="IPR036890">
    <property type="entry name" value="HATPase_C_sf"/>
</dbReference>
<keyword evidence="7" id="KW-0067">ATP-binding</keyword>
<evidence type="ECO:0000256" key="9">
    <source>
        <dbReference type="SAM" id="Phobius"/>
    </source>
</evidence>
<keyword evidence="4" id="KW-0808">Transferase</keyword>
<accession>A0A4Q9FIQ7</accession>
<comment type="catalytic activity">
    <reaction evidence="1">
        <text>ATP + protein L-histidine = ADP + protein N-phospho-L-histidine.</text>
        <dbReference type="EC" id="2.7.13.3"/>
    </reaction>
</comment>
<dbReference type="Gene3D" id="1.10.287.130">
    <property type="match status" value="1"/>
</dbReference>
<dbReference type="CDD" id="cd00082">
    <property type="entry name" value="HisKA"/>
    <property type="match status" value="1"/>
</dbReference>
<dbReference type="PRINTS" id="PR00344">
    <property type="entry name" value="BCTRLSENSOR"/>
</dbReference>
<dbReference type="InterPro" id="IPR004358">
    <property type="entry name" value="Sig_transdc_His_kin-like_C"/>
</dbReference>
<dbReference type="Pfam" id="PF02518">
    <property type="entry name" value="HATPase_c"/>
    <property type="match status" value="1"/>
</dbReference>
<dbReference type="OrthoDB" id="9815750at2"/>
<sequence>MIFTKYSNTFRWIMIVLSFIIVSLILWNTYVFFQNFKEEERVKMKNWSFASKEATTTSNLDENIGNLPIEILQSNKTTPMIIVYRDGSYDTKNIDEKIVKDSTNIKKLISKFENEYKPIKVTYDNKLLQTIYYGNSPLLNKLKYYPLALLLIIFLFASVIYFFYKSNKNASQNKLWSGMAKETAHQIGTPLSSLIGWTELLKTENVNPEYITEIEKDIDRLQTITERFSKIGSLPTLATSDIVEETKQAYEYLKRRSSDLVAFEIIAPKENIPVKINKQLYGWTIENLVKNGIDAMKGRGKITVEILQLENNVKINVSDTGKGIPKKNFNTIFEPGYTTKKRGWGLGLSLTKRIVEDFHNGKIRVLDSTIGKGTTIQISLKRANQ</sequence>
<keyword evidence="5" id="KW-0547">Nucleotide-binding</keyword>
<evidence type="ECO:0000313" key="12">
    <source>
        <dbReference type="Proteomes" id="UP000291142"/>
    </source>
</evidence>
<dbReference type="GO" id="GO:0000155">
    <property type="term" value="F:phosphorelay sensor kinase activity"/>
    <property type="evidence" value="ECO:0007669"/>
    <property type="project" value="InterPro"/>
</dbReference>
<dbReference type="SMART" id="SM00388">
    <property type="entry name" value="HisKA"/>
    <property type="match status" value="1"/>
</dbReference>
<evidence type="ECO:0000256" key="2">
    <source>
        <dbReference type="ARBA" id="ARBA00012438"/>
    </source>
</evidence>
<dbReference type="Gene3D" id="3.30.565.10">
    <property type="entry name" value="Histidine kinase-like ATPase, C-terminal domain"/>
    <property type="match status" value="1"/>
</dbReference>
<dbReference type="InterPro" id="IPR005467">
    <property type="entry name" value="His_kinase_dom"/>
</dbReference>
<keyword evidence="12" id="KW-1185">Reference proteome</keyword>
<name>A0A4Q9FIQ7_9FLAO</name>
<keyword evidence="9" id="KW-0812">Transmembrane</keyword>
<reference evidence="11 12" key="1">
    <citation type="submission" date="2019-02" db="EMBL/GenBank/DDBJ databases">
        <title>Hyunsoonleella sp., isolated from marine sediment.</title>
        <authorList>
            <person name="Liu B.-T."/>
        </authorList>
    </citation>
    <scope>NUCLEOTIDE SEQUENCE [LARGE SCALE GENOMIC DNA]</scope>
    <source>
        <strain evidence="11 12">T58</strain>
    </source>
</reference>
<keyword evidence="9" id="KW-1133">Transmembrane helix</keyword>
<dbReference type="GO" id="GO:0005524">
    <property type="term" value="F:ATP binding"/>
    <property type="evidence" value="ECO:0007669"/>
    <property type="project" value="UniProtKB-KW"/>
</dbReference>
<evidence type="ECO:0000256" key="3">
    <source>
        <dbReference type="ARBA" id="ARBA00022553"/>
    </source>
</evidence>
<evidence type="ECO:0000256" key="4">
    <source>
        <dbReference type="ARBA" id="ARBA00022679"/>
    </source>
</evidence>
<dbReference type="SUPFAM" id="SSF47384">
    <property type="entry name" value="Homodimeric domain of signal transducing histidine kinase"/>
    <property type="match status" value="1"/>
</dbReference>
<keyword evidence="3" id="KW-0597">Phosphoprotein</keyword>
<dbReference type="CDD" id="cd00075">
    <property type="entry name" value="HATPase"/>
    <property type="match status" value="1"/>
</dbReference>
<feature type="domain" description="Histidine kinase" evidence="10">
    <location>
        <begin position="182"/>
        <end position="384"/>
    </location>
</feature>
<dbReference type="Pfam" id="PF00512">
    <property type="entry name" value="HisKA"/>
    <property type="match status" value="1"/>
</dbReference>
<dbReference type="Proteomes" id="UP000291142">
    <property type="component" value="Unassembled WGS sequence"/>
</dbReference>
<dbReference type="SUPFAM" id="SSF55874">
    <property type="entry name" value="ATPase domain of HSP90 chaperone/DNA topoisomerase II/histidine kinase"/>
    <property type="match status" value="1"/>
</dbReference>
<organism evidence="11 12">
    <name type="scientific">Hyunsoonleella flava</name>
    <dbReference type="NCBI Taxonomy" id="2527939"/>
    <lineage>
        <taxon>Bacteria</taxon>
        <taxon>Pseudomonadati</taxon>
        <taxon>Bacteroidota</taxon>
        <taxon>Flavobacteriia</taxon>
        <taxon>Flavobacteriales</taxon>
        <taxon>Flavobacteriaceae</taxon>
    </lineage>
</organism>
<dbReference type="AlphaFoldDB" id="A0A4Q9FIQ7"/>